<feature type="non-terminal residue" evidence="8">
    <location>
        <position position="1"/>
    </location>
</feature>
<evidence type="ECO:0000313" key="8">
    <source>
        <dbReference type="EMBL" id="SKC92884.1"/>
    </source>
</evidence>
<accession>A0A1T5MXR8</accession>
<proteinExistence type="predicted"/>
<evidence type="ECO:0000256" key="1">
    <source>
        <dbReference type="ARBA" id="ARBA00004236"/>
    </source>
</evidence>
<keyword evidence="2" id="KW-1003">Cell membrane</keyword>
<evidence type="ECO:0000256" key="2">
    <source>
        <dbReference type="ARBA" id="ARBA00022475"/>
    </source>
</evidence>
<evidence type="ECO:0000256" key="5">
    <source>
        <dbReference type="ARBA" id="ARBA00023136"/>
    </source>
</evidence>
<feature type="region of interest" description="Disordered" evidence="6">
    <location>
        <begin position="58"/>
        <end position="83"/>
    </location>
</feature>
<dbReference type="RefSeq" id="WP_244282265.1">
    <property type="nucleotide sequence ID" value="NZ_FUZT01000033.1"/>
</dbReference>
<dbReference type="AlphaFoldDB" id="A0A1T5MXR8"/>
<sequence length="137" mass="15143">LSLLERFTRPEMLEQMTMGEKFLGSMYIAILGMAVTFIALMILWALIIIMGKALNTTKPKKSEVDVIDKTPAPELKKKESAEVEEEPEELVAIITAAIAASLGTSTHNIVVRNIVRTADTTPAWGRAGRVDQMNRML</sequence>
<comment type="subcellular location">
    <subcellularLocation>
        <location evidence="1">Cell membrane</location>
    </subcellularLocation>
</comment>
<evidence type="ECO:0000256" key="3">
    <source>
        <dbReference type="ARBA" id="ARBA00022692"/>
    </source>
</evidence>
<dbReference type="GO" id="GO:0036376">
    <property type="term" value="P:sodium ion export across plasma membrane"/>
    <property type="evidence" value="ECO:0007669"/>
    <property type="project" value="InterPro"/>
</dbReference>
<reference evidence="8 9" key="1">
    <citation type="submission" date="2017-02" db="EMBL/GenBank/DDBJ databases">
        <authorList>
            <person name="Peterson S.W."/>
        </authorList>
    </citation>
    <scope>NUCLEOTIDE SEQUENCE [LARGE SCALE GENOMIC DNA]</scope>
    <source>
        <strain evidence="8 9">M1</strain>
    </source>
</reference>
<dbReference type="GO" id="GO:0015081">
    <property type="term" value="F:sodium ion transmembrane transporter activity"/>
    <property type="evidence" value="ECO:0007669"/>
    <property type="project" value="InterPro"/>
</dbReference>
<protein>
    <submittedName>
        <fullName evidence="8">Sodium pump decarboxylases, gamma subunit</fullName>
    </submittedName>
</protein>
<dbReference type="NCBIfam" id="TIGR01195">
    <property type="entry name" value="oadG_fam"/>
    <property type="match status" value="1"/>
</dbReference>
<feature type="transmembrane region" description="Helical" evidence="7">
    <location>
        <begin position="26"/>
        <end position="51"/>
    </location>
</feature>
<evidence type="ECO:0000256" key="7">
    <source>
        <dbReference type="SAM" id="Phobius"/>
    </source>
</evidence>
<dbReference type="EMBL" id="FUZT01000033">
    <property type="protein sequence ID" value="SKC92884.1"/>
    <property type="molecule type" value="Genomic_DNA"/>
</dbReference>
<evidence type="ECO:0000256" key="6">
    <source>
        <dbReference type="SAM" id="MobiDB-lite"/>
    </source>
</evidence>
<keyword evidence="3 7" id="KW-0812">Transmembrane</keyword>
<dbReference type="InterPro" id="IPR005899">
    <property type="entry name" value="Na_pump_deCOase"/>
</dbReference>
<dbReference type="GO" id="GO:0005886">
    <property type="term" value="C:plasma membrane"/>
    <property type="evidence" value="ECO:0007669"/>
    <property type="project" value="UniProtKB-SubCell"/>
</dbReference>
<evidence type="ECO:0000313" key="9">
    <source>
        <dbReference type="Proteomes" id="UP000190285"/>
    </source>
</evidence>
<keyword evidence="5 7" id="KW-0472">Membrane</keyword>
<name>A0A1T5MXR8_9FIRM</name>
<dbReference type="Pfam" id="PF04277">
    <property type="entry name" value="OAD_gamma"/>
    <property type="match status" value="1"/>
</dbReference>
<dbReference type="STRING" id="36842.SAMN02194393_05552"/>
<keyword evidence="9" id="KW-1185">Reference proteome</keyword>
<gene>
    <name evidence="8" type="ORF">SAMN02194393_05552</name>
</gene>
<evidence type="ECO:0000256" key="4">
    <source>
        <dbReference type="ARBA" id="ARBA00022989"/>
    </source>
</evidence>
<organism evidence="8 9">
    <name type="scientific">Maledivibacter halophilus</name>
    <dbReference type="NCBI Taxonomy" id="36842"/>
    <lineage>
        <taxon>Bacteria</taxon>
        <taxon>Bacillati</taxon>
        <taxon>Bacillota</taxon>
        <taxon>Clostridia</taxon>
        <taxon>Peptostreptococcales</taxon>
        <taxon>Caminicellaceae</taxon>
        <taxon>Maledivibacter</taxon>
    </lineage>
</organism>
<dbReference type="Proteomes" id="UP000190285">
    <property type="component" value="Unassembled WGS sequence"/>
</dbReference>
<keyword evidence="4 7" id="KW-1133">Transmembrane helix</keyword>